<reference evidence="2 3" key="1">
    <citation type="journal article" date="2015" name="Genome Announc.">
        <title>Genome Assemblies of Three Soil-Associated Devosia species: D. insulae, D. limi, and D. soli.</title>
        <authorList>
            <person name="Hassan Y.I."/>
            <person name="Lepp D."/>
            <person name="Zhou T."/>
        </authorList>
    </citation>
    <scope>NUCLEOTIDE SEQUENCE [LARGE SCALE GENOMIC DNA]</scope>
    <source>
        <strain evidence="2 3">DS-56</strain>
    </source>
</reference>
<protein>
    <submittedName>
        <fullName evidence="2">CopG family transcriptional regulator</fullName>
    </submittedName>
</protein>
<dbReference type="OrthoDB" id="5298181at2"/>
<name>A0A1E5XJ97_9HYPH</name>
<dbReference type="Proteomes" id="UP000095463">
    <property type="component" value="Unassembled WGS sequence"/>
</dbReference>
<dbReference type="GO" id="GO:0006355">
    <property type="term" value="P:regulation of DNA-templated transcription"/>
    <property type="evidence" value="ECO:0007669"/>
    <property type="project" value="InterPro"/>
</dbReference>
<dbReference type="InterPro" id="IPR013321">
    <property type="entry name" value="Arc_rbn_hlx_hlx"/>
</dbReference>
<gene>
    <name evidence="2" type="ORF">VW23_003900</name>
</gene>
<keyword evidence="3" id="KW-1185">Reference proteome</keyword>
<dbReference type="RefSeq" id="WP_069912077.1">
    <property type="nucleotide sequence ID" value="NZ_LAJE02000363.1"/>
</dbReference>
<evidence type="ECO:0000313" key="2">
    <source>
        <dbReference type="EMBL" id="OEO28594.1"/>
    </source>
</evidence>
<dbReference type="CDD" id="cd22233">
    <property type="entry name" value="RHH_CopAso-like"/>
    <property type="match status" value="1"/>
</dbReference>
<dbReference type="InterPro" id="IPR010985">
    <property type="entry name" value="Ribbon_hlx_hlx"/>
</dbReference>
<evidence type="ECO:0000313" key="3">
    <source>
        <dbReference type="Proteomes" id="UP000095463"/>
    </source>
</evidence>
<evidence type="ECO:0000259" key="1">
    <source>
        <dbReference type="Pfam" id="PF01402"/>
    </source>
</evidence>
<comment type="caution">
    <text evidence="2">The sequence shown here is derived from an EMBL/GenBank/DDBJ whole genome shotgun (WGS) entry which is preliminary data.</text>
</comment>
<dbReference type="AlphaFoldDB" id="A0A1E5XJ97"/>
<dbReference type="Gene3D" id="1.10.1220.10">
    <property type="entry name" value="Met repressor-like"/>
    <property type="match status" value="1"/>
</dbReference>
<proteinExistence type="predicted"/>
<dbReference type="Pfam" id="PF01402">
    <property type="entry name" value="RHH_1"/>
    <property type="match status" value="1"/>
</dbReference>
<accession>A0A1E5XJ97</accession>
<sequence length="90" mass="10320">MSTRVLTAHIPEELAEKVDRYAESMERSRAWIVKQALSNWVDWEEEKTRLSLEALAEADRIGTIPHEEMVAWANSLGTDNPLPPPRPRKP</sequence>
<dbReference type="InterPro" id="IPR052991">
    <property type="entry name" value="Non-func_TypeII_TA_Antitoxin"/>
</dbReference>
<organism evidence="2 3">
    <name type="scientific">Devosia insulae DS-56</name>
    <dbReference type="NCBI Taxonomy" id="1116389"/>
    <lineage>
        <taxon>Bacteria</taxon>
        <taxon>Pseudomonadati</taxon>
        <taxon>Pseudomonadota</taxon>
        <taxon>Alphaproteobacteria</taxon>
        <taxon>Hyphomicrobiales</taxon>
        <taxon>Devosiaceae</taxon>
        <taxon>Devosia</taxon>
    </lineage>
</organism>
<dbReference type="EMBL" id="LAJE02000363">
    <property type="protein sequence ID" value="OEO28594.1"/>
    <property type="molecule type" value="Genomic_DNA"/>
</dbReference>
<feature type="domain" description="Ribbon-helix-helix protein CopG" evidence="1">
    <location>
        <begin position="5"/>
        <end position="42"/>
    </location>
</feature>
<dbReference type="InterPro" id="IPR002145">
    <property type="entry name" value="CopG"/>
</dbReference>
<dbReference type="PANTHER" id="PTHR40688">
    <property type="match status" value="1"/>
</dbReference>
<dbReference type="PANTHER" id="PTHR40688:SF2">
    <property type="entry name" value="RIBBON-HELIX-HELIX PROTEIN COPG DOMAIN-CONTAINING PROTEIN"/>
    <property type="match status" value="1"/>
</dbReference>
<dbReference type="SUPFAM" id="SSF47598">
    <property type="entry name" value="Ribbon-helix-helix"/>
    <property type="match status" value="1"/>
</dbReference>